<dbReference type="AlphaFoldDB" id="Q1YU26"/>
<comment type="caution">
    <text evidence="5">The sequence shown here is derived from an EMBL/GenBank/DDBJ whole genome shotgun (WGS) entry which is preliminary data.</text>
</comment>
<comment type="catalytic activity">
    <reaction evidence="4">
        <text>dTTP + H2O = dTMP + diphosphate + H(+)</text>
        <dbReference type="Rhea" id="RHEA:28534"/>
        <dbReference type="ChEBI" id="CHEBI:15377"/>
        <dbReference type="ChEBI" id="CHEBI:15378"/>
        <dbReference type="ChEBI" id="CHEBI:33019"/>
        <dbReference type="ChEBI" id="CHEBI:37568"/>
        <dbReference type="ChEBI" id="CHEBI:63528"/>
        <dbReference type="EC" id="3.6.1.9"/>
    </reaction>
</comment>
<feature type="site" description="Important for substrate specificity" evidence="4">
    <location>
        <position position="77"/>
    </location>
</feature>
<feature type="active site" description="Proton acceptor" evidence="4">
    <location>
        <position position="76"/>
    </location>
</feature>
<dbReference type="InterPro" id="IPR029001">
    <property type="entry name" value="ITPase-like_fam"/>
</dbReference>
<dbReference type="Proteomes" id="UP000005555">
    <property type="component" value="Unassembled WGS sequence"/>
</dbReference>
<dbReference type="SUPFAM" id="SSF52972">
    <property type="entry name" value="ITPase-like"/>
    <property type="match status" value="1"/>
</dbReference>
<dbReference type="Pfam" id="PF02545">
    <property type="entry name" value="Maf"/>
    <property type="match status" value="1"/>
</dbReference>
<keyword evidence="4" id="KW-0963">Cytoplasm</keyword>
<proteinExistence type="inferred from homology"/>
<dbReference type="PANTHER" id="PTHR43213:SF5">
    <property type="entry name" value="BIFUNCTIONAL DTTP_UTP PYROPHOSPHATASE_METHYLTRANSFERASE PROTEIN-RELATED"/>
    <property type="match status" value="1"/>
</dbReference>
<comment type="function">
    <text evidence="4">Nucleoside triphosphate pyrophosphatase that hydrolyzes dTTP and UTP. May have a dual role in cell division arrest and in preventing the incorporation of modified nucleotides into cellular nucleic acids.</text>
</comment>
<dbReference type="NCBIfam" id="TIGR00172">
    <property type="entry name" value="maf"/>
    <property type="match status" value="1"/>
</dbReference>
<dbReference type="HAMAP" id="MF_00528">
    <property type="entry name" value="Maf"/>
    <property type="match status" value="1"/>
</dbReference>
<feature type="site" description="Important for substrate specificity" evidence="4">
    <location>
        <position position="159"/>
    </location>
</feature>
<dbReference type="GO" id="GO:0036221">
    <property type="term" value="F:UTP diphosphatase activity"/>
    <property type="evidence" value="ECO:0007669"/>
    <property type="project" value="RHEA"/>
</dbReference>
<dbReference type="CDD" id="cd00555">
    <property type="entry name" value="Maf"/>
    <property type="match status" value="1"/>
</dbReference>
<evidence type="ECO:0000256" key="4">
    <source>
        <dbReference type="HAMAP-Rule" id="MF_00528"/>
    </source>
</evidence>
<dbReference type="PIRSF" id="PIRSF006305">
    <property type="entry name" value="Maf"/>
    <property type="match status" value="1"/>
</dbReference>
<dbReference type="GO" id="GO:0009117">
    <property type="term" value="P:nucleotide metabolic process"/>
    <property type="evidence" value="ECO:0007669"/>
    <property type="project" value="UniProtKB-KW"/>
</dbReference>
<keyword evidence="6" id="KW-1185">Reference proteome</keyword>
<dbReference type="Gene3D" id="3.90.950.10">
    <property type="match status" value="1"/>
</dbReference>
<keyword evidence="3 4" id="KW-0546">Nucleotide metabolism</keyword>
<comment type="similarity">
    <text evidence="4">Belongs to the Maf family. YhdE subfamily.</text>
</comment>
<dbReference type="eggNOG" id="COG0424">
    <property type="taxonomic scope" value="Bacteria"/>
</dbReference>
<dbReference type="GO" id="GO:0036218">
    <property type="term" value="F:dTTP diphosphatase activity"/>
    <property type="evidence" value="ECO:0007669"/>
    <property type="project" value="RHEA"/>
</dbReference>
<evidence type="ECO:0000313" key="6">
    <source>
        <dbReference type="Proteomes" id="UP000005555"/>
    </source>
</evidence>
<gene>
    <name evidence="5" type="ORF">GB2207_10486</name>
</gene>
<comment type="caution">
    <text evidence="4">Lacks conserved residue(s) required for the propagation of feature annotation.</text>
</comment>
<comment type="catalytic activity">
    <reaction evidence="4">
        <text>UTP + H2O = UMP + diphosphate + H(+)</text>
        <dbReference type="Rhea" id="RHEA:29395"/>
        <dbReference type="ChEBI" id="CHEBI:15377"/>
        <dbReference type="ChEBI" id="CHEBI:15378"/>
        <dbReference type="ChEBI" id="CHEBI:33019"/>
        <dbReference type="ChEBI" id="CHEBI:46398"/>
        <dbReference type="ChEBI" id="CHEBI:57865"/>
        <dbReference type="EC" id="3.6.1.9"/>
    </reaction>
</comment>
<dbReference type="PANTHER" id="PTHR43213">
    <property type="entry name" value="BIFUNCTIONAL DTTP/UTP PYROPHOSPHATASE/METHYLTRANSFERASE PROTEIN-RELATED"/>
    <property type="match status" value="1"/>
</dbReference>
<dbReference type="OrthoDB" id="9807767at2"/>
<dbReference type="EC" id="3.6.1.9" evidence="4"/>
<feature type="site" description="Important for substrate specificity" evidence="4">
    <location>
        <position position="16"/>
    </location>
</feature>
<protein>
    <recommendedName>
        <fullName evidence="4">dTTP/UTP pyrophosphatase</fullName>
        <shortName evidence="4">dTTPase/UTPase</shortName>
        <ecNumber evidence="4">3.6.1.9</ecNumber>
    </recommendedName>
    <alternativeName>
        <fullName evidence="4">Nucleoside triphosphate pyrophosphatase</fullName>
    </alternativeName>
    <alternativeName>
        <fullName evidence="4">Nucleotide pyrophosphatase</fullName>
        <shortName evidence="4">Nucleotide PPase</shortName>
    </alternativeName>
</protein>
<sequence length="202" mass="21818">MSKSNADLILASASPRRSELLRQIAVRFSILVADIDETRQDDESPADYVSRLALEKARAGYSRQDKDTKLPSLGADTIVVCDGQIFGKPRDQVDAAAMLMALSGKVHTVMTAVAVSQGPRSSSRLTKTLVRFRTISQSECQTYWQTGEPQGKAGGYAIQGRGAVFVDHLEGSYSGVVGLPLRETAEILGEFGIPVWTSEPLS</sequence>
<dbReference type="HOGENOM" id="CLU_040416_2_1_6"/>
<accession>Q1YU26</accession>
<evidence type="ECO:0000313" key="5">
    <source>
        <dbReference type="EMBL" id="EAS48232.1"/>
    </source>
</evidence>
<name>Q1YU26_9GAMM</name>
<dbReference type="STRING" id="314287.GB2207_10486"/>
<dbReference type="EMBL" id="AAPI01000001">
    <property type="protein sequence ID" value="EAS48232.1"/>
    <property type="molecule type" value="Genomic_DNA"/>
</dbReference>
<reference evidence="5 6" key="1">
    <citation type="submission" date="2006-03" db="EMBL/GenBank/DDBJ databases">
        <authorList>
            <person name="Giovannoni S.J."/>
            <person name="Cho J.-C."/>
            <person name="Ferriera S."/>
            <person name="Johnson J."/>
            <person name="Kravitz S."/>
            <person name="Halpern A."/>
            <person name="Remington K."/>
            <person name="Beeson K."/>
            <person name="Tran B."/>
            <person name="Rogers Y.-H."/>
            <person name="Friedman R."/>
            <person name="Venter J.C."/>
        </authorList>
    </citation>
    <scope>NUCLEOTIDE SEQUENCE [LARGE SCALE GENOMIC DNA]</scope>
    <source>
        <strain evidence="5 6">HTCC2207</strain>
    </source>
</reference>
<organism evidence="5 6">
    <name type="scientific">gamma proteobacterium HTCC2207</name>
    <dbReference type="NCBI Taxonomy" id="314287"/>
    <lineage>
        <taxon>Bacteria</taxon>
        <taxon>Pseudomonadati</taxon>
        <taxon>Pseudomonadota</taxon>
        <taxon>Gammaproteobacteria</taxon>
        <taxon>Cellvibrionales</taxon>
        <taxon>Porticoccaceae</taxon>
        <taxon>SAR92 clade</taxon>
    </lineage>
</organism>
<evidence type="ECO:0000256" key="3">
    <source>
        <dbReference type="ARBA" id="ARBA00023080"/>
    </source>
</evidence>
<evidence type="ECO:0000256" key="2">
    <source>
        <dbReference type="ARBA" id="ARBA00022801"/>
    </source>
</evidence>
<dbReference type="InterPro" id="IPR003697">
    <property type="entry name" value="Maf-like"/>
</dbReference>
<keyword evidence="2 4" id="KW-0378">Hydrolase</keyword>
<evidence type="ECO:0000256" key="1">
    <source>
        <dbReference type="ARBA" id="ARBA00001968"/>
    </source>
</evidence>
<dbReference type="GO" id="GO:0005737">
    <property type="term" value="C:cytoplasm"/>
    <property type="evidence" value="ECO:0007669"/>
    <property type="project" value="UniProtKB-SubCell"/>
</dbReference>
<comment type="cofactor">
    <cofactor evidence="1 4">
        <name>a divalent metal cation</name>
        <dbReference type="ChEBI" id="CHEBI:60240"/>
    </cofactor>
</comment>
<comment type="subcellular location">
    <subcellularLocation>
        <location evidence="4">Cytoplasm</location>
    </subcellularLocation>
</comment>